<dbReference type="GO" id="GO:0007264">
    <property type="term" value="P:small GTPase-mediated signal transduction"/>
    <property type="evidence" value="ECO:0007669"/>
    <property type="project" value="InterPro"/>
</dbReference>
<dbReference type="PROSITE" id="PS51650">
    <property type="entry name" value="C2_DOCK"/>
    <property type="match status" value="1"/>
</dbReference>
<dbReference type="Gene3D" id="1.20.58.740">
    <property type="match status" value="1"/>
</dbReference>
<dbReference type="InterPro" id="IPR035892">
    <property type="entry name" value="C2_domain_sf"/>
</dbReference>
<reference evidence="6" key="1">
    <citation type="submission" date="2019-12" db="EMBL/GenBank/DDBJ databases">
        <title>Genome sequencing and annotation of Brassica cretica.</title>
        <authorList>
            <person name="Studholme D.J."/>
            <person name="Sarris P.F."/>
        </authorList>
    </citation>
    <scope>NUCLEOTIDE SEQUENCE</scope>
    <source>
        <strain evidence="6">PFS-102/07</strain>
        <tissue evidence="6">Leaf</tissue>
    </source>
</reference>
<name>A0A8S9JYU5_BRACR</name>
<dbReference type="Gene3D" id="1.25.40.410">
    <property type="match status" value="1"/>
</dbReference>
<feature type="compositionally biased region" description="Low complexity" evidence="3">
    <location>
        <begin position="348"/>
        <end position="364"/>
    </location>
</feature>
<dbReference type="Pfam" id="PF20422">
    <property type="entry name" value="DHR-2_Lobe_B"/>
    <property type="match status" value="1"/>
</dbReference>
<dbReference type="GO" id="GO:0005085">
    <property type="term" value="F:guanyl-nucleotide exchange factor activity"/>
    <property type="evidence" value="ECO:0007669"/>
    <property type="project" value="UniProtKB-KW"/>
</dbReference>
<evidence type="ECO:0000256" key="2">
    <source>
        <dbReference type="PROSITE-ProRule" id="PRU00983"/>
    </source>
</evidence>
<gene>
    <name evidence="6" type="ORF">F2Q70_00035370</name>
</gene>
<evidence type="ECO:0000259" key="5">
    <source>
        <dbReference type="PROSITE" id="PS51651"/>
    </source>
</evidence>
<dbReference type="CDD" id="cd08679">
    <property type="entry name" value="C2_DOCK180_related"/>
    <property type="match status" value="1"/>
</dbReference>
<dbReference type="InterPro" id="IPR027357">
    <property type="entry name" value="DOCKER_dom"/>
</dbReference>
<dbReference type="InterPro" id="IPR046769">
    <property type="entry name" value="DOCKER_Lobe_A"/>
</dbReference>
<dbReference type="PANTHER" id="PTHR23317">
    <property type="entry name" value="DEDICATOR OF CYTOKINESIS DOCK"/>
    <property type="match status" value="1"/>
</dbReference>
<keyword evidence="1" id="KW-0344">Guanine-nucleotide releasing factor</keyword>
<comment type="similarity">
    <text evidence="2">Belongs to the DOCK family.</text>
</comment>
<feature type="region of interest" description="Disordered" evidence="3">
    <location>
        <begin position="345"/>
        <end position="364"/>
    </location>
</feature>
<dbReference type="Gene3D" id="2.60.40.150">
    <property type="entry name" value="C2 domain"/>
    <property type="match status" value="1"/>
</dbReference>
<proteinExistence type="inferred from homology"/>
<comment type="caution">
    <text evidence="6">The sequence shown here is derived from an EMBL/GenBank/DDBJ whole genome shotgun (WGS) entry which is preliminary data.</text>
</comment>
<dbReference type="InterPro" id="IPR046770">
    <property type="entry name" value="DOCKER_Lobe_B"/>
</dbReference>
<evidence type="ECO:0000256" key="1">
    <source>
        <dbReference type="ARBA" id="ARBA00022658"/>
    </source>
</evidence>
<dbReference type="Pfam" id="PF14429">
    <property type="entry name" value="DOCK-C2"/>
    <property type="match status" value="1"/>
</dbReference>
<dbReference type="InterPro" id="IPR026791">
    <property type="entry name" value="DOCK"/>
</dbReference>
<dbReference type="CDD" id="cd11684">
    <property type="entry name" value="DHR2_DOCK"/>
    <property type="match status" value="1"/>
</dbReference>
<protein>
    <recommendedName>
        <fullName evidence="7">DOCKER domain-containing protein</fullName>
    </recommendedName>
</protein>
<accession>A0A8S9JYU5</accession>
<dbReference type="InterPro" id="IPR043162">
    <property type="entry name" value="DOCK_C_lobe_C"/>
</dbReference>
<dbReference type="Pfam" id="PF06920">
    <property type="entry name" value="DHR-2_Lobe_A"/>
    <property type="match status" value="1"/>
</dbReference>
<dbReference type="InterPro" id="IPR027007">
    <property type="entry name" value="C2_DOCK-type_domain"/>
</dbReference>
<sequence>MENNNLSLRFRKIPRQPLSLPKLEPLVCISPPPALNCVPFSLSLSHLFFGSQLDGNLEQWPHLNQLVQCYGTEWIKDANKYGHYETTRPDTFQTQIFEGPDTDTETGKRKFRLASARSATLDEDAASVSGTPFTDSGSPKHFGLPPLPAYEPAFDWENERSMIFGQRTPESPAASYSSGLKISLLQLIKVPFLSSFAEPFYGSISLYNQERKEKLSEDFYFHISPTEMQDAKPSSENRGVFYLDAPSASVCLLVQLEKTATEEGGVTTSVYSRKEPVITLIVSCLAHCQCFALRVNSVLWPFANQVHLTEREKQKLQVWSRIMPYRESFAWAVVPLFDNNITTNTGESASPSSPLAPSMTASSSHDGVFEPMAKITSDGKNGSSGGSSVVVEISNLNKVKENYSEESIQSSFNLIIVVCLLLARYPLVCLPELVIYDPKRKVHKPVKGVLRLEIEKHRNGHGDVEDLSENGSIRNESLDLTDRLGDLTLMKCPSAGSGGPHNSGSKWSTEDVSKNLTSSSGNVDNCYYAFDFCSTTRNEPFLHLFHCLYVYPVAVTLSRKRNPFIRAIYPREPGVSLQKWAHTQVAVGARAASYHDEIKVSLPATWTPSHHLLFTFFHVDLQTKLEAPRPVVIGYASLPLSTYIHSRSDISLPVMRELVPHYLQETTKERLDYLEDGKSIFKLRLRLCSSLYPTNERVRDFCLEYDRHTLRTSPPWGSELLQAINSLKHVDSTALLQFLYPILNMLLHLIGNGGETLQGLSLAKRLNSSLAFFCYDLLYIIEPCQVYELVSLYMDKFSGVCQSILHECKLTFLQIISDHDLFVEMPGRDPSDRNYLSSILIQELFLSLDHDELPLRAKGARILVILLCKHEFDARYQKAEDKLYIAQLYFPFVGQILDEMPVFYNLNATERREVLIGVLQIVRNLDDTSLVKAWQQSIARTRLYFKLMEECLILFEHKKAADSILGGNNSRGPVSEGTGSPKYSERLSPAINNYLSEASRQEVRLEGTPDNGYLWQRVNSQLASPSQPYSLREALAQAQSSRIGASAQALRESLHPILRQKLELWEENVSATVSLQVLEITEKFSSMAASHNIATDYGKLDCITTILTSFFSRNQSLAFWKAFFPIFNRIFDLHGATLMARENDRFLKQIAFHLLRLAVYRNDSVRKRAVIGLQILVKSSLYFMQTARLRALLTITLSELMSDVQVTHMKTDNTLEESGEARRLQLSLSEMADEAKSVTLLRECGLPDDTLLVIPGKFTENRWSWAQVKQLSDSLVLALDASLGHALLGSVMAMDRYAAAESFYKLGMAFAPVPDLHIMWLLHLCDAHQEMQSWAEAAQCAVAVAGVIMQALVARNDGVWSKDHVSALRKICPMVSGEFTTEASAAEVEGYGASKLTVDSAVKYLQLANKLFSQAELYHFCASILELVIPVYKSRKAYGQLAKCHTLLTNIYESILDQESNPIPFIDATYYRVGFYGEKFGKLDRKEYVYREPRDVRLGDIMEKLSHIYESRMDSNHILHIIPDSRQVKAEELQAGACYLQITAVDAVMEDEDLGSRRERIFSLSTGSVRARVFDRFLFDTPFTKNGKTQGGLEDQWKRRTVLQTEGSFPALVNRLLVTKSESLEFSPVENAIGMIETRTTALRNELEEPRSSDGDHLPRLQSLQRILQGSVAVQVGTYCCYLLLLCGNEMLIIPSMETMQVNSGVLSVCTAFLSGQENG</sequence>
<feature type="domain" description="DOCKER" evidence="5">
    <location>
        <begin position="1308"/>
        <end position="1720"/>
    </location>
</feature>
<dbReference type="EMBL" id="QGKY02000246">
    <property type="protein sequence ID" value="KAF2587162.1"/>
    <property type="molecule type" value="Genomic_DNA"/>
</dbReference>
<evidence type="ECO:0008006" key="7">
    <source>
        <dbReference type="Google" id="ProtNLM"/>
    </source>
</evidence>
<organism evidence="6">
    <name type="scientific">Brassica cretica</name>
    <name type="common">Mustard</name>
    <dbReference type="NCBI Taxonomy" id="69181"/>
    <lineage>
        <taxon>Eukaryota</taxon>
        <taxon>Viridiplantae</taxon>
        <taxon>Streptophyta</taxon>
        <taxon>Embryophyta</taxon>
        <taxon>Tracheophyta</taxon>
        <taxon>Spermatophyta</taxon>
        <taxon>Magnoliopsida</taxon>
        <taxon>eudicotyledons</taxon>
        <taxon>Gunneridae</taxon>
        <taxon>Pentapetalae</taxon>
        <taxon>rosids</taxon>
        <taxon>malvids</taxon>
        <taxon>Brassicales</taxon>
        <taxon>Brassicaceae</taxon>
        <taxon>Brassiceae</taxon>
        <taxon>Brassica</taxon>
    </lineage>
</organism>
<evidence type="ECO:0000256" key="3">
    <source>
        <dbReference type="SAM" id="MobiDB-lite"/>
    </source>
</evidence>
<feature type="domain" description="C2 DOCK-type" evidence="4">
    <location>
        <begin position="537"/>
        <end position="688"/>
    </location>
</feature>
<evidence type="ECO:0000313" key="6">
    <source>
        <dbReference type="EMBL" id="KAF2587162.1"/>
    </source>
</evidence>
<dbReference type="PANTHER" id="PTHR23317:SF76">
    <property type="entry name" value="LD20667P"/>
    <property type="match status" value="1"/>
</dbReference>
<dbReference type="PROSITE" id="PS51651">
    <property type="entry name" value="DOCKER"/>
    <property type="match status" value="1"/>
</dbReference>
<evidence type="ECO:0000259" key="4">
    <source>
        <dbReference type="PROSITE" id="PS51650"/>
    </source>
</evidence>
<dbReference type="InterPro" id="IPR043161">
    <property type="entry name" value="DOCK_C_lobe_A"/>
</dbReference>